<dbReference type="PROSITE" id="PS00678">
    <property type="entry name" value="WD_REPEATS_1"/>
    <property type="match status" value="1"/>
</dbReference>
<evidence type="ECO:0000256" key="5">
    <source>
        <dbReference type="ARBA" id="ARBA00023242"/>
    </source>
</evidence>
<dbReference type="SUPFAM" id="SSF50978">
    <property type="entry name" value="WD40 repeat-like"/>
    <property type="match status" value="1"/>
</dbReference>
<dbReference type="CDD" id="cd00200">
    <property type="entry name" value="WD40"/>
    <property type="match status" value="1"/>
</dbReference>
<feature type="region of interest" description="Disordered" evidence="7">
    <location>
        <begin position="1500"/>
        <end position="1582"/>
    </location>
</feature>
<comment type="subcellular location">
    <subcellularLocation>
        <location evidence="1">Nucleus</location>
    </subcellularLocation>
</comment>
<dbReference type="EnsemblMetazoa" id="XM_029485822.1">
    <property type="protein sequence ID" value="XP_029341682.1"/>
    <property type="gene ID" value="LOC100569295"/>
</dbReference>
<feature type="region of interest" description="Disordered" evidence="7">
    <location>
        <begin position="319"/>
        <end position="341"/>
    </location>
</feature>
<feature type="compositionally biased region" description="Basic residues" evidence="7">
    <location>
        <begin position="775"/>
        <end position="786"/>
    </location>
</feature>
<dbReference type="InterPro" id="IPR036322">
    <property type="entry name" value="WD40_repeat_dom_sf"/>
</dbReference>
<feature type="compositionally biased region" description="Polar residues" evidence="7">
    <location>
        <begin position="1500"/>
        <end position="1519"/>
    </location>
</feature>
<feature type="region of interest" description="Disordered" evidence="7">
    <location>
        <begin position="1386"/>
        <end position="1414"/>
    </location>
</feature>
<dbReference type="Gene3D" id="1.25.40.500">
    <property type="entry name" value="TFIID subunit TAF5, NTD2 domain"/>
    <property type="match status" value="1"/>
</dbReference>
<dbReference type="GeneID" id="100569295"/>
<feature type="compositionally biased region" description="Basic and acidic residues" evidence="7">
    <location>
        <begin position="520"/>
        <end position="537"/>
    </location>
</feature>
<feature type="compositionally biased region" description="Basic and acidic residues" evidence="7">
    <location>
        <begin position="472"/>
        <end position="489"/>
    </location>
</feature>
<dbReference type="PROSITE" id="PS50294">
    <property type="entry name" value="WD_REPEATS_REGION"/>
    <property type="match status" value="3"/>
</dbReference>
<dbReference type="Pfam" id="PF00400">
    <property type="entry name" value="WD40"/>
    <property type="match status" value="4"/>
</dbReference>
<dbReference type="PANTHER" id="PTHR19879:SF7">
    <property type="entry name" value="PROTEASOMAL ATPASE-ASSOCIATED FACTOR 1"/>
    <property type="match status" value="1"/>
</dbReference>
<dbReference type="RefSeq" id="XP_029341682.1">
    <property type="nucleotide sequence ID" value="XM_029485822.1"/>
</dbReference>
<keyword evidence="5" id="KW-0539">Nucleus</keyword>
<feature type="compositionally biased region" description="Basic and acidic residues" evidence="7">
    <location>
        <begin position="551"/>
        <end position="571"/>
    </location>
</feature>
<feature type="compositionally biased region" description="Basic and acidic residues" evidence="7">
    <location>
        <begin position="424"/>
        <end position="441"/>
    </location>
</feature>
<feature type="compositionally biased region" description="Polar residues" evidence="7">
    <location>
        <begin position="650"/>
        <end position="672"/>
    </location>
</feature>
<feature type="repeat" description="WD" evidence="6">
    <location>
        <begin position="1084"/>
        <end position="1125"/>
    </location>
</feature>
<feature type="compositionally biased region" description="Polar residues" evidence="7">
    <location>
        <begin position="538"/>
        <end position="549"/>
    </location>
</feature>
<feature type="compositionally biased region" description="Basic and acidic residues" evidence="7">
    <location>
        <begin position="607"/>
        <end position="621"/>
    </location>
</feature>
<keyword evidence="4" id="KW-0677">Repeat</keyword>
<feature type="compositionally biased region" description="Polar residues" evidence="7">
    <location>
        <begin position="1528"/>
        <end position="1557"/>
    </location>
</feature>
<dbReference type="PROSITE" id="PS50082">
    <property type="entry name" value="WD_REPEATS_2"/>
    <property type="match status" value="3"/>
</dbReference>
<feature type="compositionally biased region" description="Basic and acidic residues" evidence="7">
    <location>
        <begin position="402"/>
        <end position="417"/>
    </location>
</feature>
<organism evidence="8 9">
    <name type="scientific">Acyrthosiphon pisum</name>
    <name type="common">Pea aphid</name>
    <dbReference type="NCBI Taxonomy" id="7029"/>
    <lineage>
        <taxon>Eukaryota</taxon>
        <taxon>Metazoa</taxon>
        <taxon>Ecdysozoa</taxon>
        <taxon>Arthropoda</taxon>
        <taxon>Hexapoda</taxon>
        <taxon>Insecta</taxon>
        <taxon>Pterygota</taxon>
        <taxon>Neoptera</taxon>
        <taxon>Paraneoptera</taxon>
        <taxon>Hemiptera</taxon>
        <taxon>Sternorrhyncha</taxon>
        <taxon>Aphidomorpha</taxon>
        <taxon>Aphidoidea</taxon>
        <taxon>Aphididae</taxon>
        <taxon>Macrosiphini</taxon>
        <taxon>Acyrthosiphon</taxon>
    </lineage>
</organism>
<feature type="region of interest" description="Disordered" evidence="7">
    <location>
        <begin position="402"/>
        <end position="796"/>
    </location>
</feature>
<feature type="compositionally biased region" description="Basic and acidic residues" evidence="7">
    <location>
        <begin position="448"/>
        <end position="465"/>
    </location>
</feature>
<feature type="region of interest" description="Disordered" evidence="7">
    <location>
        <begin position="1"/>
        <end position="85"/>
    </location>
</feature>
<feature type="compositionally biased region" description="Basic and acidic residues" evidence="7">
    <location>
        <begin position="628"/>
        <end position="642"/>
    </location>
</feature>
<feature type="compositionally biased region" description="Basic residues" evidence="7">
    <location>
        <begin position="572"/>
        <end position="587"/>
    </location>
</feature>
<feature type="compositionally biased region" description="Basic and acidic residues" evidence="7">
    <location>
        <begin position="1253"/>
        <end position="1267"/>
    </location>
</feature>
<dbReference type="InterPro" id="IPR019775">
    <property type="entry name" value="WD40_repeat_CS"/>
</dbReference>
<dbReference type="GO" id="GO:0006367">
    <property type="term" value="P:transcription initiation at RNA polymerase II promoter"/>
    <property type="evidence" value="ECO:0007669"/>
    <property type="project" value="TreeGrafter"/>
</dbReference>
<feature type="compositionally biased region" description="Polar residues" evidence="7">
    <location>
        <begin position="19"/>
        <end position="28"/>
    </location>
</feature>
<dbReference type="Gene3D" id="2.130.10.10">
    <property type="entry name" value="YVTN repeat-like/Quinoprotein amine dehydrogenase"/>
    <property type="match status" value="1"/>
</dbReference>
<comment type="similarity">
    <text evidence="2">Belongs to the WD repeat TAF5 family.</text>
</comment>
<sequence length="1582" mass="180390">MHFALATTQGGRPTTVTTAAMSNDSPRTSAVPAPTSYLPHAVPSTSQGVGATSADASTGPNSDDLTAGGSQITMEDYNDTSSEDEYQKSGSTFTMALGHYFFERNLIETPNNYQASKPVIDYVNLKFVENNFRTLGLDEMFDKNNIRRAETEFESFEVWFSHLKKYAADREYIRDLRLPLFCHLYLNLYAPHNHARLQAFLKTFKYLFASPKGNIYLEELRNVTDILNLSPRLEYFRRNKFVYGVSPMFVNRLYDFFQINFMLQVVFQEWIDINYITYEDPRIVFDEKCTNNQEQVNNLDEANAPKTLNLSQNKNINRKVNNSKNDYYNNQRSSMSKDFVGSSSGSSFQVSNSRKLANNCVEDQQKQDTNSELDKNFSIICEQSTEYSEQLTEYFKQFSTEDRCLEPRSRRSKKSTDNSEQSSTEDRCLEPRSRRSKKSTDNSEQSSTEDRCLEPRSRRSKKSTEYSEQSSTEDRCLEPRSRRSKKSTDNSEQSSTEDRCLEPRSRRSKKSTDNSEQSSTEDRCLEPRSRRSKKSTEYSEQSTDNSEQSSTEDHYLEPRSRRSKKISNEGRKSRKHRKKHKLRRKKKSTSDNNSHKSSNETSNNDEQLQKKIKSSDRRKTTGDQNSRSCEKSFEISDDDYKEKKCKRQNKSNGSKSTNDDNNMQMSESLSEVSDSEQKKYKSQKNSGRCKSTNYDNNTQMKENLSEVSDGEKKKYRRQKIRGKNKSISDDNMHISNDDEKKQKRQNKRSKTKSTSDDNNRMSEISSDEQKFQKPQNKKKLRGKKKSDHNIDDSSLCGSSPEDITTILMIIIFLMMSKNQESSNKDKEIHKSNARRKYELINSNTSLSESCSAGDSLEDSSSLYSSSCDEELLMRKYMRKIKKSTQYLRYETSHYLKPIKVTKINLKTLDEDLYLHLSRKIILKNCGKVSCSFLTSDQNLVVAGSVDALIYLWERDNEQSVSEESHDVLHTIGNINSSTFSSSVQENNLVEYLDKSKAFILRGHGGPIFDLAELPSAKILLSASDDKTYRAWDLRTKQCIEIYNGHEHRTWCIAASPYSLQVATGSCEGASCLWFLNYKRPLRMFIGHLDDILVLKFHPNQVFLATGSSDKTVRVFELTTGDCHRVLMGHTDYITCLEFNTENFNYLASAAGNGEIIVWDVPSGEIVWRIGVGKVLFSDLVWITKDVLLASLTTGVVLKCDTTLNYIDSSCKVNGFETPFYRLISLQMINNTVYTIGIPDKSGGLKPISKRTKEKALQTKSERQKSQKEPSPLSKLFFPQHIIDNNGNSMTPLRGLSSLIPNPTYDFEYQINTNDQLNKSTLPNFLSMNLKSAPFNLSADEISKLSSEYQSKNIRLIPASDITNNLRNAYLLPVQKNIRTSNANSVNAHSTNVQLPSTSKSQKLNKTHAPPKSKITKAKQHNFGNSSLTMHTSIQHMQIKTTTAQEQLHLDDHKDTNMLVQQYLQTMGTSTHKQQTSNLLQVKRPGMSSPLLQNSIVQQDQKMQLQHGTGSNSSVAGTNVQQQQLLQQSRSNTNLTKGNVQQRLSPQTNNRSSNVTKRSSSRQSPNKSSSLDDTGTGKHTRMQ</sequence>
<feature type="repeat" description="WD" evidence="6">
    <location>
        <begin position="1000"/>
        <end position="1041"/>
    </location>
</feature>
<feature type="compositionally biased region" description="Basic residues" evidence="7">
    <location>
        <begin position="1402"/>
        <end position="1414"/>
    </location>
</feature>
<dbReference type="Proteomes" id="UP000007819">
    <property type="component" value="Chromosome X"/>
</dbReference>
<dbReference type="SUPFAM" id="SSF160897">
    <property type="entry name" value="Taf5 N-terminal domain-like"/>
    <property type="match status" value="1"/>
</dbReference>
<dbReference type="InterPro" id="IPR015943">
    <property type="entry name" value="WD40/YVTN_repeat-like_dom_sf"/>
</dbReference>
<evidence type="ECO:0000256" key="4">
    <source>
        <dbReference type="ARBA" id="ARBA00022737"/>
    </source>
</evidence>
<dbReference type="GO" id="GO:0005669">
    <property type="term" value="C:transcription factor TFIID complex"/>
    <property type="evidence" value="ECO:0007669"/>
    <property type="project" value="TreeGrafter"/>
</dbReference>
<reference evidence="9" key="1">
    <citation type="submission" date="2010-06" db="EMBL/GenBank/DDBJ databases">
        <authorList>
            <person name="Jiang H."/>
            <person name="Abraham K."/>
            <person name="Ali S."/>
            <person name="Alsbrooks S.L."/>
            <person name="Anim B.N."/>
            <person name="Anosike U.S."/>
            <person name="Attaway T."/>
            <person name="Bandaranaike D.P."/>
            <person name="Battles P.K."/>
            <person name="Bell S.N."/>
            <person name="Bell A.V."/>
            <person name="Beltran B."/>
            <person name="Bickham C."/>
            <person name="Bustamante Y."/>
            <person name="Caleb T."/>
            <person name="Canada A."/>
            <person name="Cardenas V."/>
            <person name="Carter K."/>
            <person name="Chacko J."/>
            <person name="Chandrabose M.N."/>
            <person name="Chavez D."/>
            <person name="Chavez A."/>
            <person name="Chen L."/>
            <person name="Chu H.-S."/>
            <person name="Claassen K.J."/>
            <person name="Cockrell R."/>
            <person name="Collins M."/>
            <person name="Cooper J.A."/>
            <person name="Cree A."/>
            <person name="Curry S.M."/>
            <person name="Da Y."/>
            <person name="Dao M.D."/>
            <person name="Das B."/>
            <person name="Davila M.-L."/>
            <person name="Davy-Carroll L."/>
            <person name="Denson S."/>
            <person name="Dinh H."/>
            <person name="Ebong V.E."/>
            <person name="Edwards J.R."/>
            <person name="Egan A."/>
            <person name="El-Daye J."/>
            <person name="Escobedo L."/>
            <person name="Fernandez S."/>
            <person name="Fernando P.R."/>
            <person name="Flagg N."/>
            <person name="Forbes L.D."/>
            <person name="Fowler R.G."/>
            <person name="Fu Q."/>
            <person name="Gabisi R.A."/>
            <person name="Ganer J."/>
            <person name="Garbino Pronczuk A."/>
            <person name="Garcia R.M."/>
            <person name="Garner T."/>
            <person name="Garrett T.E."/>
            <person name="Gonzalez D.A."/>
            <person name="Hamid H."/>
            <person name="Hawkins E.S."/>
            <person name="Hirani K."/>
            <person name="Hogues M.E."/>
            <person name="Hollins B."/>
            <person name="Hsiao C.-H."/>
            <person name="Jabil R."/>
            <person name="James M.L."/>
            <person name="Jhangiani S.N."/>
            <person name="Johnson B."/>
            <person name="Johnson Q."/>
            <person name="Joshi V."/>
            <person name="Kalu J.B."/>
            <person name="Kam C."/>
            <person name="Kashfia A."/>
            <person name="Keebler J."/>
            <person name="Kisamo H."/>
            <person name="Kovar C.L."/>
            <person name="Lago L.A."/>
            <person name="Lai C.-Y."/>
            <person name="Laidlaw J."/>
            <person name="Lara F."/>
            <person name="Le T.-K."/>
            <person name="Lee S.L."/>
            <person name="Legall F.H."/>
            <person name="Lemon S.J."/>
            <person name="Lewis L.R."/>
            <person name="Li B."/>
            <person name="Liu Y."/>
            <person name="Liu Y.-S."/>
            <person name="Lopez J."/>
            <person name="Lozado R.J."/>
            <person name="Lu J."/>
            <person name="Madu R.C."/>
            <person name="Maheshwari M."/>
            <person name="Maheshwari R."/>
            <person name="Malloy K."/>
            <person name="Martinez E."/>
            <person name="Mathew T."/>
            <person name="Mercado I.C."/>
            <person name="Mercado C."/>
            <person name="Meyer B."/>
            <person name="Montgomery K."/>
            <person name="Morgan M.B."/>
            <person name="Munidasa M."/>
            <person name="Nazareth L.V."/>
            <person name="Nelson J."/>
            <person name="Ng B.M."/>
            <person name="Nguyen N.B."/>
            <person name="Nguyen P.Q."/>
            <person name="Nguyen T."/>
            <person name="Obregon M."/>
            <person name="Okwuonu G.O."/>
            <person name="Onwere C.G."/>
            <person name="Orozco G."/>
            <person name="Parra A."/>
            <person name="Patel S."/>
            <person name="Patil S."/>
            <person name="Perez A."/>
            <person name="Perez Y."/>
            <person name="Pham C."/>
            <person name="Primus E.L."/>
            <person name="Pu L.-L."/>
            <person name="Puazo M."/>
            <person name="Qin X."/>
            <person name="Quiroz J.B."/>
            <person name="Reese J."/>
            <person name="Richards S."/>
            <person name="Rives C.M."/>
            <person name="Robberts R."/>
            <person name="Ruiz S.J."/>
            <person name="Ruiz M.J."/>
            <person name="Santibanez J."/>
            <person name="Schneider B.W."/>
            <person name="Sisson I."/>
            <person name="Smith M."/>
            <person name="Sodergren E."/>
            <person name="Song X.-Z."/>
            <person name="Song B.B."/>
            <person name="Summersgill H."/>
            <person name="Thelus R."/>
            <person name="Thornton R.D."/>
            <person name="Trejos Z.Y."/>
            <person name="Usmani K."/>
            <person name="Vattathil S."/>
            <person name="Villasana D."/>
            <person name="Walker D.L."/>
            <person name="Wang S."/>
            <person name="Wang K."/>
            <person name="White C.S."/>
            <person name="Williams A.C."/>
            <person name="Williamson J."/>
            <person name="Wilson K."/>
            <person name="Woghiren I.O."/>
            <person name="Woodworth J.R."/>
            <person name="Worley K.C."/>
            <person name="Wright R.A."/>
            <person name="Wu W."/>
            <person name="Young L."/>
            <person name="Zhang L."/>
            <person name="Zhang J."/>
            <person name="Zhu Y."/>
            <person name="Muzny D.M."/>
            <person name="Weinstock G."/>
            <person name="Gibbs R.A."/>
        </authorList>
    </citation>
    <scope>NUCLEOTIDE SEQUENCE [LARGE SCALE GENOMIC DNA]</scope>
    <source>
        <strain evidence="9">LSR1</strain>
    </source>
</reference>
<evidence type="ECO:0000313" key="9">
    <source>
        <dbReference type="Proteomes" id="UP000007819"/>
    </source>
</evidence>
<proteinExistence type="inferred from homology"/>
<evidence type="ECO:0008006" key="10">
    <source>
        <dbReference type="Google" id="ProtNLM"/>
    </source>
</evidence>
<feature type="compositionally biased region" description="Polar residues" evidence="7">
    <location>
        <begin position="1386"/>
        <end position="1401"/>
    </location>
</feature>
<evidence type="ECO:0000256" key="6">
    <source>
        <dbReference type="PROSITE-ProRule" id="PRU00221"/>
    </source>
</evidence>
<feature type="compositionally biased region" description="Basic and acidic residues" evidence="7">
    <location>
        <begin position="496"/>
        <end position="513"/>
    </location>
</feature>
<dbReference type="InterPro" id="IPR001680">
    <property type="entry name" value="WD40_rpt"/>
</dbReference>
<feature type="compositionally biased region" description="Polar residues" evidence="7">
    <location>
        <begin position="683"/>
        <end position="706"/>
    </location>
</feature>
<keyword evidence="3 6" id="KW-0853">WD repeat</keyword>
<feature type="compositionally biased region" description="Polar residues" evidence="7">
    <location>
        <begin position="319"/>
        <end position="332"/>
    </location>
</feature>
<dbReference type="GO" id="GO:0016251">
    <property type="term" value="F:RNA polymerase II general transcription initiation factor activity"/>
    <property type="evidence" value="ECO:0007669"/>
    <property type="project" value="TreeGrafter"/>
</dbReference>
<accession>A0A8R2NM51</accession>
<feature type="compositionally biased region" description="Polar residues" evidence="7">
    <location>
        <begin position="43"/>
        <end position="73"/>
    </location>
</feature>
<dbReference type="OrthoDB" id="10266330at2759"/>
<reference evidence="8" key="2">
    <citation type="submission" date="2022-06" db="UniProtKB">
        <authorList>
            <consortium name="EnsemblMetazoa"/>
        </authorList>
    </citation>
    <scope>IDENTIFICATION</scope>
</reference>
<dbReference type="PANTHER" id="PTHR19879">
    <property type="entry name" value="TRANSCRIPTION INITIATION FACTOR TFIID"/>
    <property type="match status" value="1"/>
</dbReference>
<name>A0A8R2NM51_ACYPI</name>
<feature type="compositionally biased region" description="Basic residues" evidence="7">
    <location>
        <begin position="742"/>
        <end position="751"/>
    </location>
</feature>
<feature type="compositionally biased region" description="Low complexity" evidence="7">
    <location>
        <begin position="7"/>
        <end position="18"/>
    </location>
</feature>
<evidence type="ECO:0000313" key="8">
    <source>
        <dbReference type="EnsemblMetazoa" id="XP_029341682.1"/>
    </source>
</evidence>
<evidence type="ECO:0000256" key="7">
    <source>
        <dbReference type="SAM" id="MobiDB-lite"/>
    </source>
</evidence>
<evidence type="ECO:0000256" key="3">
    <source>
        <dbReference type="ARBA" id="ARBA00022574"/>
    </source>
</evidence>
<dbReference type="SMART" id="SM00320">
    <property type="entry name" value="WD40"/>
    <property type="match status" value="5"/>
</dbReference>
<protein>
    <recommendedName>
        <fullName evidence="10">WD repeat-containing protein 55 homolog</fullName>
    </recommendedName>
</protein>
<feature type="compositionally biased region" description="Basic residues" evidence="7">
    <location>
        <begin position="713"/>
        <end position="724"/>
    </location>
</feature>
<dbReference type="InterPro" id="IPR037264">
    <property type="entry name" value="TFIID_NTD2_sf"/>
</dbReference>
<evidence type="ECO:0000256" key="1">
    <source>
        <dbReference type="ARBA" id="ARBA00004123"/>
    </source>
</evidence>
<feature type="compositionally biased region" description="Basic and acidic residues" evidence="7">
    <location>
        <begin position="726"/>
        <end position="741"/>
    </location>
</feature>
<evidence type="ECO:0000256" key="2">
    <source>
        <dbReference type="ARBA" id="ARBA00009435"/>
    </source>
</evidence>
<keyword evidence="9" id="KW-1185">Reference proteome</keyword>
<feature type="region of interest" description="Disordered" evidence="7">
    <location>
        <begin position="1244"/>
        <end position="1271"/>
    </location>
</feature>
<feature type="repeat" description="WD" evidence="6">
    <location>
        <begin position="1126"/>
        <end position="1168"/>
    </location>
</feature>